<evidence type="ECO:0000256" key="3">
    <source>
        <dbReference type="ARBA" id="ARBA00006743"/>
    </source>
</evidence>
<keyword evidence="4 8" id="KW-0285">Flavoprotein</keyword>
<keyword evidence="6 8" id="KW-0560">Oxidoreductase</keyword>
<protein>
    <recommendedName>
        <fullName evidence="8">Methylenetetrahydrofolate reductase</fullName>
    </recommendedName>
</protein>
<comment type="caution">
    <text evidence="9">The sequence shown here is derived from an EMBL/GenBank/DDBJ whole genome shotgun (WGS) entry which is preliminary data.</text>
</comment>
<dbReference type="SUPFAM" id="SSF51730">
    <property type="entry name" value="FAD-linked oxidoreductase"/>
    <property type="match status" value="1"/>
</dbReference>
<sequence>MRIRDILDRKQTFSVEIFPPKGEMSVESARSISEQMIAETHPDWISVTFSAGGSGNSGNTLAISAEIARTPAPTTSLAHLTCLGSSRADVDAYLDACTSAGIDNVLALRGDRTPGREAIDFEHASDLVSYIKARNPQICVGGACYPEGHVECASLDEDIENLKRKQDAGVDFLVTQLFFENEDFYRFRERLVRARIKVPVVVGIMPFTSTRQIQRMAFSCGASIPAKVVRRLVAAGDSEEDQRKAGVEYAVGQLEDLAANGVDGLHIYSMNKPAVARDTYEALRRCGYVRG</sequence>
<reference evidence="9 10" key="1">
    <citation type="submission" date="2024-01" db="EMBL/GenBank/DDBJ databases">
        <title>Description of Olsenella sp. nov., isolated from pig feces.</title>
        <authorList>
            <person name="Chang Y.-H."/>
        </authorList>
    </citation>
    <scope>NUCLEOTIDE SEQUENCE [LARGE SCALE GENOMIC DNA]</scope>
    <source>
        <strain evidence="9 10">YH-ols2223</strain>
    </source>
</reference>
<dbReference type="Proteomes" id="UP001332931">
    <property type="component" value="Unassembled WGS sequence"/>
</dbReference>
<keyword evidence="10" id="KW-1185">Reference proteome</keyword>
<dbReference type="PANTHER" id="PTHR45754">
    <property type="entry name" value="METHYLENETETRAHYDROFOLATE REDUCTASE"/>
    <property type="match status" value="1"/>
</dbReference>
<organism evidence="9 10">
    <name type="scientific">Olsenella absiana</name>
    <dbReference type="NCBI Taxonomy" id="3115222"/>
    <lineage>
        <taxon>Bacteria</taxon>
        <taxon>Bacillati</taxon>
        <taxon>Actinomycetota</taxon>
        <taxon>Coriobacteriia</taxon>
        <taxon>Coriobacteriales</taxon>
        <taxon>Atopobiaceae</taxon>
        <taxon>Olsenella</taxon>
    </lineage>
</organism>
<evidence type="ECO:0000256" key="4">
    <source>
        <dbReference type="ARBA" id="ARBA00022630"/>
    </source>
</evidence>
<evidence type="ECO:0000313" key="10">
    <source>
        <dbReference type="Proteomes" id="UP001332931"/>
    </source>
</evidence>
<comment type="catalytic activity">
    <reaction evidence="7">
        <text>(6S)-5-methyl-5,6,7,8-tetrahydrofolate + NAD(+) = (6R)-5,10-methylene-5,6,7,8-tetrahydrofolate + NADH + H(+)</text>
        <dbReference type="Rhea" id="RHEA:19821"/>
        <dbReference type="ChEBI" id="CHEBI:15378"/>
        <dbReference type="ChEBI" id="CHEBI:15636"/>
        <dbReference type="ChEBI" id="CHEBI:18608"/>
        <dbReference type="ChEBI" id="CHEBI:57540"/>
        <dbReference type="ChEBI" id="CHEBI:57945"/>
        <dbReference type="EC" id="1.5.1.54"/>
    </reaction>
    <physiologicalReaction direction="right-to-left" evidence="7">
        <dbReference type="Rhea" id="RHEA:19823"/>
    </physiologicalReaction>
</comment>
<dbReference type="InterPro" id="IPR003171">
    <property type="entry name" value="Mehydrof_redctse-like"/>
</dbReference>
<keyword evidence="5 8" id="KW-0274">FAD</keyword>
<comment type="pathway">
    <text evidence="2 8">One-carbon metabolism; tetrahydrofolate interconversion.</text>
</comment>
<comment type="cofactor">
    <cofactor evidence="1 8">
        <name>FAD</name>
        <dbReference type="ChEBI" id="CHEBI:57692"/>
    </cofactor>
</comment>
<dbReference type="EMBL" id="JAZGJQ010000011">
    <property type="protein sequence ID" value="MEE6148007.1"/>
    <property type="molecule type" value="Genomic_DNA"/>
</dbReference>
<dbReference type="CDD" id="cd00537">
    <property type="entry name" value="MTHFR"/>
    <property type="match status" value="1"/>
</dbReference>
<dbReference type="RefSeq" id="WP_330958772.1">
    <property type="nucleotide sequence ID" value="NZ_JAZGJQ010000011.1"/>
</dbReference>
<dbReference type="PANTHER" id="PTHR45754:SF3">
    <property type="entry name" value="METHYLENETETRAHYDROFOLATE REDUCTASE (NADPH)"/>
    <property type="match status" value="1"/>
</dbReference>
<evidence type="ECO:0000256" key="7">
    <source>
        <dbReference type="ARBA" id="ARBA00048628"/>
    </source>
</evidence>
<dbReference type="GO" id="GO:0004489">
    <property type="term" value="F:methylenetetrahydrofolate reductase [NAD(P)H] activity"/>
    <property type="evidence" value="ECO:0007669"/>
    <property type="project" value="UniProtKB-EC"/>
</dbReference>
<evidence type="ECO:0000256" key="5">
    <source>
        <dbReference type="ARBA" id="ARBA00022827"/>
    </source>
</evidence>
<evidence type="ECO:0000256" key="8">
    <source>
        <dbReference type="RuleBase" id="RU003862"/>
    </source>
</evidence>
<dbReference type="InterPro" id="IPR029041">
    <property type="entry name" value="FAD-linked_oxidoreductase-like"/>
</dbReference>
<accession>A0ABU7RBM7</accession>
<proteinExistence type="inferred from homology"/>
<comment type="similarity">
    <text evidence="3 8">Belongs to the methylenetetrahydrofolate reductase family.</text>
</comment>
<dbReference type="Pfam" id="PF02219">
    <property type="entry name" value="MTHFR"/>
    <property type="match status" value="1"/>
</dbReference>
<evidence type="ECO:0000256" key="1">
    <source>
        <dbReference type="ARBA" id="ARBA00001974"/>
    </source>
</evidence>
<evidence type="ECO:0000256" key="6">
    <source>
        <dbReference type="ARBA" id="ARBA00023002"/>
    </source>
</evidence>
<dbReference type="Gene3D" id="3.20.20.220">
    <property type="match status" value="1"/>
</dbReference>
<gene>
    <name evidence="9" type="ORF">VXJ25_08445</name>
</gene>
<evidence type="ECO:0000313" key="9">
    <source>
        <dbReference type="EMBL" id="MEE6148007.1"/>
    </source>
</evidence>
<name>A0ABU7RBM7_9ACTN</name>
<evidence type="ECO:0000256" key="2">
    <source>
        <dbReference type="ARBA" id="ARBA00004777"/>
    </source>
</evidence>